<dbReference type="InterPro" id="IPR001734">
    <property type="entry name" value="Na/solute_symporter"/>
</dbReference>
<dbReference type="PROSITE" id="PS50283">
    <property type="entry name" value="NA_SOLUT_SYMP_3"/>
    <property type="match status" value="1"/>
</dbReference>
<feature type="region of interest" description="Disordered" evidence="12">
    <location>
        <begin position="388"/>
        <end position="427"/>
    </location>
</feature>
<feature type="transmembrane region" description="Helical" evidence="13">
    <location>
        <begin position="264"/>
        <end position="286"/>
    </location>
</feature>
<keyword evidence="4" id="KW-1003">Cell membrane</keyword>
<evidence type="ECO:0000256" key="8">
    <source>
        <dbReference type="ARBA" id="ARBA00023065"/>
    </source>
</evidence>
<evidence type="ECO:0000256" key="1">
    <source>
        <dbReference type="ARBA" id="ARBA00004651"/>
    </source>
</evidence>
<protein>
    <submittedName>
        <fullName evidence="14">Putative sodium/solute symporter ixodes scapularis sodium/solute symporter</fullName>
    </submittedName>
</protein>
<evidence type="ECO:0000256" key="4">
    <source>
        <dbReference type="ARBA" id="ARBA00022475"/>
    </source>
</evidence>
<keyword evidence="7" id="KW-0915">Sodium</keyword>
<comment type="similarity">
    <text evidence="2 11">Belongs to the sodium:solute symporter (SSF) (TC 2.A.21) family.</text>
</comment>
<evidence type="ECO:0000256" key="5">
    <source>
        <dbReference type="ARBA" id="ARBA00022692"/>
    </source>
</evidence>
<evidence type="ECO:0000256" key="6">
    <source>
        <dbReference type="ARBA" id="ARBA00022989"/>
    </source>
</evidence>
<dbReference type="InterPro" id="IPR038377">
    <property type="entry name" value="Na/Glc_symporter_sf"/>
</dbReference>
<feature type="transmembrane region" description="Helical" evidence="13">
    <location>
        <begin position="328"/>
        <end position="351"/>
    </location>
</feature>
<feature type="non-terminal residue" evidence="14">
    <location>
        <position position="427"/>
    </location>
</feature>
<feature type="transmembrane region" description="Helical" evidence="13">
    <location>
        <begin position="203"/>
        <end position="226"/>
    </location>
</feature>
<dbReference type="Gene3D" id="1.20.1730.10">
    <property type="entry name" value="Sodium/glucose cotransporter"/>
    <property type="match status" value="1"/>
</dbReference>
<evidence type="ECO:0000256" key="10">
    <source>
        <dbReference type="ARBA" id="ARBA00023201"/>
    </source>
</evidence>
<dbReference type="GO" id="GO:0006814">
    <property type="term" value="P:sodium ion transport"/>
    <property type="evidence" value="ECO:0007669"/>
    <property type="project" value="UniProtKB-KW"/>
</dbReference>
<dbReference type="GO" id="GO:0015293">
    <property type="term" value="F:symporter activity"/>
    <property type="evidence" value="ECO:0007669"/>
    <property type="project" value="TreeGrafter"/>
</dbReference>
<dbReference type="Pfam" id="PF00474">
    <property type="entry name" value="SSF"/>
    <property type="match status" value="1"/>
</dbReference>
<evidence type="ECO:0000256" key="3">
    <source>
        <dbReference type="ARBA" id="ARBA00022448"/>
    </source>
</evidence>
<evidence type="ECO:0000313" key="14">
    <source>
        <dbReference type="EMBL" id="JAC22867.1"/>
    </source>
</evidence>
<dbReference type="PANTHER" id="PTHR42985:SF40">
    <property type="entry name" value="LD47995P-RELATED"/>
    <property type="match status" value="1"/>
</dbReference>
<evidence type="ECO:0000256" key="9">
    <source>
        <dbReference type="ARBA" id="ARBA00023136"/>
    </source>
</evidence>
<feature type="non-terminal residue" evidence="14">
    <location>
        <position position="1"/>
    </location>
</feature>
<feature type="transmembrane region" description="Helical" evidence="13">
    <location>
        <begin position="14"/>
        <end position="33"/>
    </location>
</feature>
<dbReference type="EMBL" id="GBBK01001615">
    <property type="protein sequence ID" value="JAC22867.1"/>
    <property type="molecule type" value="mRNA"/>
</dbReference>
<reference evidence="14" key="1">
    <citation type="submission" date="2014-03" db="EMBL/GenBank/DDBJ databases">
        <title>The sialotranscriptome of Amblyomma triste, Amblyomma parvum and Amblyomma cajennense ticks, uncovered by 454-based RNA-seq.</title>
        <authorList>
            <person name="Garcia G.R."/>
            <person name="Gardinassi L.G."/>
            <person name="Ribeiro J.M."/>
            <person name="Anatriello E."/>
            <person name="Ferreira B.R."/>
            <person name="Moreira H.N."/>
            <person name="Mafra C."/>
            <person name="Olegario M.M."/>
            <person name="Szabo P.J."/>
            <person name="Miranda-Santos I.K."/>
            <person name="Maruyama S.R."/>
        </authorList>
    </citation>
    <scope>NUCLEOTIDE SEQUENCE</scope>
    <source>
        <strain evidence="14">Uberlandia</strain>
        <tissue evidence="14">Salivary glands</tissue>
    </source>
</reference>
<evidence type="ECO:0000256" key="11">
    <source>
        <dbReference type="RuleBase" id="RU362091"/>
    </source>
</evidence>
<feature type="transmembrane region" description="Helical" evidence="13">
    <location>
        <begin position="64"/>
        <end position="83"/>
    </location>
</feature>
<evidence type="ECO:0000256" key="12">
    <source>
        <dbReference type="SAM" id="MobiDB-lite"/>
    </source>
</evidence>
<dbReference type="InterPro" id="IPR051163">
    <property type="entry name" value="Sodium:Solute_Symporter_SSF"/>
</dbReference>
<accession>A0A023FMC9</accession>
<proteinExistence type="evidence at transcript level"/>
<evidence type="ECO:0000256" key="2">
    <source>
        <dbReference type="ARBA" id="ARBA00006434"/>
    </source>
</evidence>
<organism evidence="14">
    <name type="scientific">Amblyomma cajennense</name>
    <name type="common">Cayenne tick</name>
    <name type="synonym">Acarus cajennensis</name>
    <dbReference type="NCBI Taxonomy" id="34607"/>
    <lineage>
        <taxon>Eukaryota</taxon>
        <taxon>Metazoa</taxon>
        <taxon>Ecdysozoa</taxon>
        <taxon>Arthropoda</taxon>
        <taxon>Chelicerata</taxon>
        <taxon>Arachnida</taxon>
        <taxon>Acari</taxon>
        <taxon>Parasitiformes</taxon>
        <taxon>Ixodida</taxon>
        <taxon>Ixodoidea</taxon>
        <taxon>Ixodidae</taxon>
        <taxon>Amblyomminae</taxon>
        <taxon>Amblyomma</taxon>
    </lineage>
</organism>
<feature type="compositionally biased region" description="Basic and acidic residues" evidence="12">
    <location>
        <begin position="388"/>
        <end position="407"/>
    </location>
</feature>
<feature type="transmembrane region" description="Helical" evidence="13">
    <location>
        <begin position="232"/>
        <end position="257"/>
    </location>
</feature>
<evidence type="ECO:0000256" key="7">
    <source>
        <dbReference type="ARBA" id="ARBA00023053"/>
    </source>
</evidence>
<comment type="subcellular location">
    <subcellularLocation>
        <location evidence="1">Cell membrane</location>
        <topology evidence="1">Multi-pass membrane protein</topology>
    </subcellularLocation>
</comment>
<dbReference type="PANTHER" id="PTHR42985">
    <property type="entry name" value="SODIUM-COUPLED MONOCARBOXYLATE TRANSPORTER"/>
    <property type="match status" value="1"/>
</dbReference>
<keyword evidence="3" id="KW-0813">Transport</keyword>
<sequence>TTIGGIKAVVWTDVIQMVLMVCGFLLVATKGLIMTGGPSGVYSVVDQHGLLEFFDMSFNFQKTFTFWSVVIGATVTWTMGFCTNQTMIQRYCSLGSIRKARVALYINMLGVAGILTFASLCGLVLFAIYHQCDPVKASIINKYDELMPYFVMDTMGYLPGLTGLFVTAVYSGSLSTMSSGYNALAAITWEDFLRPRLKLSPTAVMWTTKAIAAAYGLLTVVIAFLAGSLPSILQATFITTGAFGGASGAIFFLGLLFPWCGSQAALFSMFTGMGLAFWVSIGGMVYPRAPVPARTTLEECPFNYTARVFPPRTHYSGGIYDLYHISYMWIPVISFFVTFFVAILITLALGLKNSAEVDPSLITPAMRKFYLRTLRKAEQPCTKEQKCAPRKAEEITTEKPEKAHEISSNRNGHVNYVMTNDDGTEHT</sequence>
<keyword evidence="5 13" id="KW-0812">Transmembrane</keyword>
<keyword evidence="8" id="KW-0406">Ion transport</keyword>
<feature type="transmembrane region" description="Helical" evidence="13">
    <location>
        <begin position="149"/>
        <end position="170"/>
    </location>
</feature>
<evidence type="ECO:0000256" key="13">
    <source>
        <dbReference type="SAM" id="Phobius"/>
    </source>
</evidence>
<dbReference type="GO" id="GO:0005886">
    <property type="term" value="C:plasma membrane"/>
    <property type="evidence" value="ECO:0007669"/>
    <property type="project" value="UniProtKB-SubCell"/>
</dbReference>
<keyword evidence="9 13" id="KW-0472">Membrane</keyword>
<dbReference type="AlphaFoldDB" id="A0A023FMC9"/>
<keyword evidence="10" id="KW-0739">Sodium transport</keyword>
<name>A0A023FMC9_AMBCJ</name>
<feature type="transmembrane region" description="Helical" evidence="13">
    <location>
        <begin position="104"/>
        <end position="129"/>
    </location>
</feature>
<keyword evidence="6 13" id="KW-1133">Transmembrane helix</keyword>